<dbReference type="AlphaFoldDB" id="K2H099"/>
<dbReference type="SUPFAM" id="SSF51261">
    <property type="entry name" value="Duplicated hybrid motif"/>
    <property type="match status" value="1"/>
</dbReference>
<feature type="chain" id="PRO_5017430483" evidence="1">
    <location>
        <begin position="20"/>
        <end position="656"/>
    </location>
</feature>
<protein>
    <submittedName>
        <fullName evidence="3">Peptidase M23</fullName>
    </submittedName>
</protein>
<reference evidence="3" key="1">
    <citation type="journal article" date="2012" name="Science">
        <title>Fermentation, hydrogen, and sulfur metabolism in multiple uncultivated bacterial phyla.</title>
        <authorList>
            <person name="Wrighton K.C."/>
            <person name="Thomas B.C."/>
            <person name="Sharon I."/>
            <person name="Miller C.S."/>
            <person name="Castelle C.J."/>
            <person name="VerBerkmoes N.C."/>
            <person name="Wilkins M.J."/>
            <person name="Hettich R.L."/>
            <person name="Lipton M.S."/>
            <person name="Williams K.H."/>
            <person name="Long P.E."/>
            <person name="Banfield J.F."/>
        </authorList>
    </citation>
    <scope>NUCLEOTIDE SEQUENCE [LARGE SCALE GENOMIC DNA]</scope>
</reference>
<name>K2H099_9BACT</name>
<dbReference type="InterPro" id="IPR050570">
    <property type="entry name" value="Cell_wall_metabolism_enzyme"/>
</dbReference>
<feature type="signal peptide" evidence="1">
    <location>
        <begin position="1"/>
        <end position="19"/>
    </location>
</feature>
<dbReference type="CDD" id="cd12797">
    <property type="entry name" value="M23_peptidase"/>
    <property type="match status" value="1"/>
</dbReference>
<dbReference type="GO" id="GO:0004222">
    <property type="term" value="F:metalloendopeptidase activity"/>
    <property type="evidence" value="ECO:0007669"/>
    <property type="project" value="TreeGrafter"/>
</dbReference>
<proteinExistence type="predicted"/>
<dbReference type="PANTHER" id="PTHR21666">
    <property type="entry name" value="PEPTIDASE-RELATED"/>
    <property type="match status" value="1"/>
</dbReference>
<evidence type="ECO:0000313" key="3">
    <source>
        <dbReference type="EMBL" id="EKE29175.1"/>
    </source>
</evidence>
<dbReference type="InterPro" id="IPR016047">
    <property type="entry name" value="M23ase_b-sheet_dom"/>
</dbReference>
<feature type="domain" description="M23ase beta-sheet core" evidence="2">
    <location>
        <begin position="92"/>
        <end position="181"/>
    </location>
</feature>
<keyword evidence="1" id="KW-0732">Signal</keyword>
<dbReference type="Gene3D" id="2.70.70.10">
    <property type="entry name" value="Glucose Permease (Domain IIA)"/>
    <property type="match status" value="1"/>
</dbReference>
<accession>K2H099</accession>
<organism evidence="3">
    <name type="scientific">uncultured bacterium</name>
    <name type="common">gcode 4</name>
    <dbReference type="NCBI Taxonomy" id="1234023"/>
    <lineage>
        <taxon>Bacteria</taxon>
        <taxon>environmental samples</taxon>
    </lineage>
</organism>
<evidence type="ECO:0000259" key="2">
    <source>
        <dbReference type="Pfam" id="PF01551"/>
    </source>
</evidence>
<comment type="caution">
    <text evidence="3">The sequence shown here is derived from an EMBL/GenBank/DDBJ whole genome shotgun (WGS) entry which is preliminary data.</text>
</comment>
<dbReference type="InterPro" id="IPR011055">
    <property type="entry name" value="Dup_hybrid_motif"/>
</dbReference>
<dbReference type="EMBL" id="AMFJ01000210">
    <property type="protein sequence ID" value="EKE29175.1"/>
    <property type="molecule type" value="Genomic_DNA"/>
</dbReference>
<dbReference type="PANTHER" id="PTHR21666:SF270">
    <property type="entry name" value="MUREIN HYDROLASE ACTIVATOR ENVC"/>
    <property type="match status" value="1"/>
</dbReference>
<gene>
    <name evidence="3" type="ORF">ACD_2C00210G0003</name>
</gene>
<dbReference type="Pfam" id="PF01551">
    <property type="entry name" value="Peptidase_M23"/>
    <property type="match status" value="1"/>
</dbReference>
<sequence length="656" mass="79394">MKKALFILILLSLFSEASAGNFIYPFAEVANPKCRFSSWNTLGSDCKIPLPRIEGANYTKYKDNTTLRRIYSILWWATYNYGWDVWYGSHLWIDFATSLWTPIRSIWDWEVITAWYLNWWWNTVVIKHQIPGWKFIYSNYSHMSRITTKKWAIKAGTNIWEVWATWNSYWNHLHFQIDITNQTHPYWYSTCSKWIDIMDVVNNWQCRDYLLANTIDPILFLEGNWTFESIAQVQQKQSKTTKIEQKNIKTREQIIDEEIEEFLKWHVFELKTWVTWDNLKINTTYVTKLNVYVNWRPFSWNLPWKWVEFSSTDWSVRFFPQSVIAIENWSREINITWTKSWKQTIKMMLGKRIVATADMNFFKDWDFMNPTDAVISTPWNSVTLWEEKIWWVAFKTKFWSQQVFIPYDWTYKLRASSWKVKFCNVSNRLVKQCWPLEMASELEFRYADTKDGILLFNMVALDYSPIKLSLMKIGQKNEVTWTKQQVLVSNPNNLDPSYPYFQENIDSIKKWYLRLNNWYLMQDKEILWYQLKSVVTNMLSYEYLRSGDDIVKKLRVTKKIKAWQDFTKNMDDNKKITRGELSKIIFDQFWLTLTKNADVKLNDEKWVYKDYITSLRTGYNFCWKDQFATNYFQPDKALTIWETLYFLNKMSPYVKI</sequence>
<evidence type="ECO:0000256" key="1">
    <source>
        <dbReference type="SAM" id="SignalP"/>
    </source>
</evidence>